<evidence type="ECO:0000313" key="2">
    <source>
        <dbReference type="WBParaSite" id="nRc.2.0.1.t46519-RA"/>
    </source>
</evidence>
<evidence type="ECO:0000313" key="1">
    <source>
        <dbReference type="Proteomes" id="UP000887565"/>
    </source>
</evidence>
<dbReference type="Proteomes" id="UP000887565">
    <property type="component" value="Unplaced"/>
</dbReference>
<protein>
    <submittedName>
        <fullName evidence="2">Uncharacterized protein</fullName>
    </submittedName>
</protein>
<dbReference type="WBParaSite" id="nRc.2.0.1.t46519-RA">
    <property type="protein sequence ID" value="nRc.2.0.1.t46519-RA"/>
    <property type="gene ID" value="nRc.2.0.1.g46519"/>
</dbReference>
<keyword evidence="1" id="KW-1185">Reference proteome</keyword>
<dbReference type="AlphaFoldDB" id="A0A915L675"/>
<reference evidence="2" key="1">
    <citation type="submission" date="2022-11" db="UniProtKB">
        <authorList>
            <consortium name="WormBaseParasite"/>
        </authorList>
    </citation>
    <scope>IDENTIFICATION</scope>
</reference>
<proteinExistence type="predicted"/>
<organism evidence="1 2">
    <name type="scientific">Romanomermis culicivorax</name>
    <name type="common">Nematode worm</name>
    <dbReference type="NCBI Taxonomy" id="13658"/>
    <lineage>
        <taxon>Eukaryota</taxon>
        <taxon>Metazoa</taxon>
        <taxon>Ecdysozoa</taxon>
        <taxon>Nematoda</taxon>
        <taxon>Enoplea</taxon>
        <taxon>Dorylaimia</taxon>
        <taxon>Mermithida</taxon>
        <taxon>Mermithoidea</taxon>
        <taxon>Mermithidae</taxon>
        <taxon>Romanomermis</taxon>
    </lineage>
</organism>
<name>A0A915L675_ROMCU</name>
<accession>A0A915L675</accession>
<sequence length="88" mass="10489">MIINDKKKRKGVHVWRGERKEVFYSQYSATPYEQQLSLIFPFFDNNSNKIWNIFTTGCKVYQLCRNNDNCHYFDCIAANGRAFTAIFY</sequence>